<dbReference type="Gene3D" id="1.10.10.2910">
    <property type="match status" value="1"/>
</dbReference>
<feature type="domain" description="IrrE N-terminal-like" evidence="1">
    <location>
        <begin position="63"/>
        <end position="164"/>
    </location>
</feature>
<dbReference type="PANTHER" id="PTHR43236">
    <property type="entry name" value="ANTITOXIN HIGA1"/>
    <property type="match status" value="1"/>
</dbReference>
<keyword evidence="3" id="KW-1185">Reference proteome</keyword>
<gene>
    <name evidence="2" type="ORF">JJN12_11900</name>
</gene>
<evidence type="ECO:0000259" key="1">
    <source>
        <dbReference type="Pfam" id="PF06114"/>
    </source>
</evidence>
<dbReference type="PANTHER" id="PTHR43236:SF1">
    <property type="entry name" value="BLL7220 PROTEIN"/>
    <property type="match status" value="1"/>
</dbReference>
<comment type="caution">
    <text evidence="2">The sequence shown here is derived from an EMBL/GenBank/DDBJ whole genome shotgun (WGS) entry which is preliminary data.</text>
</comment>
<dbReference type="EMBL" id="JAEPRJ010000001">
    <property type="protein sequence ID" value="MBK5898477.1"/>
    <property type="molecule type" value="Genomic_DNA"/>
</dbReference>
<organism evidence="2 3">
    <name type="scientific">Catonella massiliensis</name>
    <dbReference type="NCBI Taxonomy" id="2799636"/>
    <lineage>
        <taxon>Bacteria</taxon>
        <taxon>Bacillati</taxon>
        <taxon>Bacillota</taxon>
        <taxon>Clostridia</taxon>
        <taxon>Lachnospirales</taxon>
        <taxon>Lachnospiraceae</taxon>
        <taxon>Catonella</taxon>
    </lineage>
</organism>
<evidence type="ECO:0000313" key="3">
    <source>
        <dbReference type="Proteomes" id="UP000604730"/>
    </source>
</evidence>
<dbReference type="InterPro" id="IPR010359">
    <property type="entry name" value="IrrE_HExxH"/>
</dbReference>
<dbReference type="Pfam" id="PF06114">
    <property type="entry name" value="Peptidase_M78"/>
    <property type="match status" value="1"/>
</dbReference>
<sequence>MDSTLRDKINELASTVLRCYEINPPITDIAKEVEKLGGEVKEDCSLGVFSDGKIEKQGDSFSISVPTNQSNARKNFTIAHELGHLFLHMGYKIDKELWESPENKVYNRSGNSEFELQANEFAAAFLMPKELYKRVMDENTVGNAVYIAKVAQYFNVSIDAASYRGKWLGYLQW</sequence>
<reference evidence="2 3" key="1">
    <citation type="submission" date="2021-01" db="EMBL/GenBank/DDBJ databases">
        <title>Isolation and description of Catonella massiliensis sp. nov., a novel Catonella species, isolated from a stable periodontitis subject.</title>
        <authorList>
            <person name="Antezack A."/>
            <person name="Boxberger M."/>
            <person name="La Scola B."/>
            <person name="Monnet-Corti V."/>
        </authorList>
    </citation>
    <scope>NUCLEOTIDE SEQUENCE [LARGE SCALE GENOMIC DNA]</scope>
    <source>
        <strain evidence="2 3">Marseille-Q4567</strain>
    </source>
</reference>
<proteinExistence type="predicted"/>
<name>A0ABS1J2X0_9FIRM</name>
<accession>A0ABS1J2X0</accession>
<dbReference type="Proteomes" id="UP000604730">
    <property type="component" value="Unassembled WGS sequence"/>
</dbReference>
<evidence type="ECO:0000313" key="2">
    <source>
        <dbReference type="EMBL" id="MBK5898477.1"/>
    </source>
</evidence>
<protein>
    <submittedName>
        <fullName evidence="2">ImmA/IrrE family metallo-endopeptidase</fullName>
    </submittedName>
</protein>
<dbReference type="InterPro" id="IPR052345">
    <property type="entry name" value="Rad_response_metalloprotease"/>
</dbReference>